<accession>A0A1H9LHT8</accession>
<evidence type="ECO:0000256" key="1">
    <source>
        <dbReference type="ARBA" id="ARBA00021020"/>
    </source>
</evidence>
<keyword evidence="9" id="KW-0732">Signal</keyword>
<dbReference type="Gene3D" id="1.10.760.10">
    <property type="entry name" value="Cytochrome c-like domain"/>
    <property type="match status" value="1"/>
</dbReference>
<keyword evidence="2" id="KW-0813">Transport</keyword>
<dbReference type="GO" id="GO:0005506">
    <property type="term" value="F:iron ion binding"/>
    <property type="evidence" value="ECO:0007669"/>
    <property type="project" value="InterPro"/>
</dbReference>
<keyword evidence="4 8" id="KW-0479">Metal-binding</keyword>
<keyword evidence="6 8" id="KW-0408">Iron</keyword>
<dbReference type="STRING" id="489703.SAMN04488038_11631"/>
<comment type="PTM">
    <text evidence="8">Binds 1 heme c group covalently per subunit.</text>
</comment>
<dbReference type="RefSeq" id="WP_093289154.1">
    <property type="nucleotide sequence ID" value="NZ_FOFS01000016.1"/>
</dbReference>
<dbReference type="Proteomes" id="UP000199233">
    <property type="component" value="Unassembled WGS sequence"/>
</dbReference>
<dbReference type="AlphaFoldDB" id="A0A1H9LHT8"/>
<dbReference type="PRINTS" id="PR00606">
    <property type="entry name" value="CYTCHROMECID"/>
</dbReference>
<protein>
    <recommendedName>
        <fullName evidence="1">Cytochrome c-551</fullName>
    </recommendedName>
    <alternativeName>
        <fullName evidence="7">Cytochrome c551</fullName>
    </alternativeName>
</protein>
<evidence type="ECO:0000313" key="11">
    <source>
        <dbReference type="EMBL" id="SER10757.1"/>
    </source>
</evidence>
<evidence type="ECO:0000256" key="2">
    <source>
        <dbReference type="ARBA" id="ARBA00022448"/>
    </source>
</evidence>
<dbReference type="InterPro" id="IPR002324">
    <property type="entry name" value="Cyt_c_ID"/>
</dbReference>
<dbReference type="OrthoDB" id="338827at2"/>
<dbReference type="InterPro" id="IPR036909">
    <property type="entry name" value="Cyt_c-like_dom_sf"/>
</dbReference>
<name>A0A1H9LHT8_9GAMM</name>
<proteinExistence type="predicted"/>
<evidence type="ECO:0000256" key="6">
    <source>
        <dbReference type="ARBA" id="ARBA00023004"/>
    </source>
</evidence>
<dbReference type="PROSITE" id="PS51007">
    <property type="entry name" value="CYTC"/>
    <property type="match status" value="1"/>
</dbReference>
<evidence type="ECO:0000256" key="9">
    <source>
        <dbReference type="SAM" id="SignalP"/>
    </source>
</evidence>
<feature type="binding site" description="covalent" evidence="8">
    <location>
        <position position="40"/>
    </location>
    <ligand>
        <name>heme c</name>
        <dbReference type="ChEBI" id="CHEBI:61717"/>
    </ligand>
</feature>
<dbReference type="GO" id="GO:0020037">
    <property type="term" value="F:heme binding"/>
    <property type="evidence" value="ECO:0007669"/>
    <property type="project" value="InterPro"/>
</dbReference>
<evidence type="ECO:0000256" key="7">
    <source>
        <dbReference type="ARBA" id="ARBA00031244"/>
    </source>
</evidence>
<feature type="chain" id="PRO_5011514524" description="Cytochrome c-551" evidence="9">
    <location>
        <begin position="26"/>
        <end position="122"/>
    </location>
</feature>
<dbReference type="Pfam" id="PF00034">
    <property type="entry name" value="Cytochrom_C"/>
    <property type="match status" value="1"/>
</dbReference>
<dbReference type="SUPFAM" id="SSF46626">
    <property type="entry name" value="Cytochrome c"/>
    <property type="match status" value="1"/>
</dbReference>
<evidence type="ECO:0000256" key="8">
    <source>
        <dbReference type="PIRSR" id="PIRSR602324-1"/>
    </source>
</evidence>
<dbReference type="InterPro" id="IPR009056">
    <property type="entry name" value="Cyt_c-like_dom"/>
</dbReference>
<evidence type="ECO:0000259" key="10">
    <source>
        <dbReference type="PROSITE" id="PS51007"/>
    </source>
</evidence>
<keyword evidence="5" id="KW-0249">Electron transport</keyword>
<keyword evidence="3 8" id="KW-0349">Heme</keyword>
<dbReference type="EMBL" id="FOFS01000016">
    <property type="protein sequence ID" value="SER10757.1"/>
    <property type="molecule type" value="Genomic_DNA"/>
</dbReference>
<feature type="binding site" description="covalent" evidence="8">
    <location>
        <position position="91"/>
    </location>
    <ligand>
        <name>heme c</name>
        <dbReference type="ChEBI" id="CHEBI:61717"/>
    </ligand>
</feature>
<evidence type="ECO:0000256" key="4">
    <source>
        <dbReference type="ARBA" id="ARBA00022723"/>
    </source>
</evidence>
<gene>
    <name evidence="11" type="ORF">SAMN04488038_11631</name>
</gene>
<feature type="domain" description="Cytochrome c" evidence="10">
    <location>
        <begin position="26"/>
        <end position="113"/>
    </location>
</feature>
<keyword evidence="12" id="KW-1185">Reference proteome</keyword>
<feature type="signal peptide" evidence="9">
    <location>
        <begin position="1"/>
        <end position="25"/>
    </location>
</feature>
<feature type="binding site" description="covalent" evidence="8">
    <location>
        <position position="44"/>
    </location>
    <ligand>
        <name>heme c</name>
        <dbReference type="ChEBI" id="CHEBI:61717"/>
    </ligand>
</feature>
<evidence type="ECO:0000256" key="5">
    <source>
        <dbReference type="ARBA" id="ARBA00022982"/>
    </source>
</evidence>
<reference evidence="11 12" key="1">
    <citation type="submission" date="2016-10" db="EMBL/GenBank/DDBJ databases">
        <authorList>
            <person name="de Groot N.N."/>
        </authorList>
    </citation>
    <scope>NUCLEOTIDE SEQUENCE [LARGE SCALE GENOMIC DNA]</scope>
    <source>
        <strain evidence="11 12">DSM 25927</strain>
    </source>
</reference>
<organism evidence="11 12">
    <name type="scientific">Solimonas aquatica</name>
    <dbReference type="NCBI Taxonomy" id="489703"/>
    <lineage>
        <taxon>Bacteria</taxon>
        <taxon>Pseudomonadati</taxon>
        <taxon>Pseudomonadota</taxon>
        <taxon>Gammaproteobacteria</taxon>
        <taxon>Nevskiales</taxon>
        <taxon>Nevskiaceae</taxon>
        <taxon>Solimonas</taxon>
    </lineage>
</organism>
<sequence>MARKLFAFSLLTGVAMVATASPAPAFDDATAKKFFNDKGCNGCHAREEQRIGPPYKMVAIRYASESRAERTESLAMKIRHGGSGAWGIVPMPSNPAVTQEEAEAIVRWILKLNESVPATPTD</sequence>
<evidence type="ECO:0000256" key="3">
    <source>
        <dbReference type="ARBA" id="ARBA00022617"/>
    </source>
</evidence>
<dbReference type="GO" id="GO:0009055">
    <property type="term" value="F:electron transfer activity"/>
    <property type="evidence" value="ECO:0007669"/>
    <property type="project" value="InterPro"/>
</dbReference>
<evidence type="ECO:0000313" key="12">
    <source>
        <dbReference type="Proteomes" id="UP000199233"/>
    </source>
</evidence>